<evidence type="ECO:0000256" key="3">
    <source>
        <dbReference type="ARBA" id="ARBA00023274"/>
    </source>
</evidence>
<dbReference type="GO" id="GO:0006412">
    <property type="term" value="P:translation"/>
    <property type="evidence" value="ECO:0007669"/>
    <property type="project" value="UniProtKB-UniRule"/>
</dbReference>
<dbReference type="HAMAP" id="MF_01368">
    <property type="entry name" value="Ribosomal_bL17"/>
    <property type="match status" value="1"/>
</dbReference>
<comment type="similarity">
    <text evidence="1 4 5">Belongs to the bacterial ribosomal protein bL17 family.</text>
</comment>
<accession>A0A846TK30</accession>
<dbReference type="Gene3D" id="3.90.1030.10">
    <property type="entry name" value="Ribosomal protein L17"/>
    <property type="match status" value="1"/>
</dbReference>
<evidence type="ECO:0000313" key="7">
    <source>
        <dbReference type="EMBL" id="NKE09558.1"/>
    </source>
</evidence>
<sequence length="262" mass="27595">MPTPTKGARLGGSPAHERLMLRNLSQQLFEHKRITTTVTKAKRLRPHAERLITFAKRGDLAARRQVLKQLTDKSVVHELFTTIAAAMEDRPGGYTRITKIGNRKGDNAPMAVIELVMEPVATKATVAEAEAATRAKAPAAAPAAEEETVTEDVVSDPSASLADEGGASAAETTDEATAADASTADASVEADEFAGSAKPLESGDAPEGFTIKGNKQSMKYHVPGSRWYASTKAEVWFDTKANAEASGFSPAGGAAAQKMDGE</sequence>
<dbReference type="InterPro" id="IPR000456">
    <property type="entry name" value="Ribosomal_bL17"/>
</dbReference>
<keyword evidence="3 4" id="KW-0687">Ribonucleoprotein</keyword>
<dbReference type="PANTHER" id="PTHR14413">
    <property type="entry name" value="RIBOSOMAL PROTEIN L17"/>
    <property type="match status" value="1"/>
</dbReference>
<evidence type="ECO:0000256" key="1">
    <source>
        <dbReference type="ARBA" id="ARBA00008777"/>
    </source>
</evidence>
<dbReference type="AlphaFoldDB" id="A0A846TK30"/>
<evidence type="ECO:0000256" key="2">
    <source>
        <dbReference type="ARBA" id="ARBA00022980"/>
    </source>
</evidence>
<dbReference type="FunFam" id="3.90.1030.10:FF:000001">
    <property type="entry name" value="50S ribosomal protein L17"/>
    <property type="match status" value="1"/>
</dbReference>
<feature type="compositionally biased region" description="Low complexity" evidence="6">
    <location>
        <begin position="167"/>
        <end position="187"/>
    </location>
</feature>
<name>A0A846TK30_9MICC</name>
<dbReference type="InterPro" id="IPR036373">
    <property type="entry name" value="Ribosomal_bL17_sf"/>
</dbReference>
<reference evidence="7 8" key="1">
    <citation type="submission" date="2020-02" db="EMBL/GenBank/DDBJ databases">
        <authorList>
            <person name="Sun Q."/>
        </authorList>
    </citation>
    <scope>NUCLEOTIDE SEQUENCE [LARGE SCALE GENOMIC DNA]</scope>
    <source>
        <strain evidence="7 8">YIM 13062</strain>
    </source>
</reference>
<dbReference type="EMBL" id="JAAVUN010000009">
    <property type="protein sequence ID" value="NKE09558.1"/>
    <property type="molecule type" value="Genomic_DNA"/>
</dbReference>
<evidence type="ECO:0000256" key="4">
    <source>
        <dbReference type="HAMAP-Rule" id="MF_01368"/>
    </source>
</evidence>
<dbReference type="RefSeq" id="WP_119933505.1">
    <property type="nucleotide sequence ID" value="NZ_JAAVUN010000009.1"/>
</dbReference>
<dbReference type="GO" id="GO:0003735">
    <property type="term" value="F:structural constituent of ribosome"/>
    <property type="evidence" value="ECO:0007669"/>
    <property type="project" value="InterPro"/>
</dbReference>
<feature type="compositionally biased region" description="Acidic residues" evidence="6">
    <location>
        <begin position="144"/>
        <end position="154"/>
    </location>
</feature>
<dbReference type="InterPro" id="IPR047859">
    <property type="entry name" value="Ribosomal_bL17_CS"/>
</dbReference>
<organism evidence="7 8">
    <name type="scientific">Kocuria subflava</name>
    <dbReference type="NCBI Taxonomy" id="1736139"/>
    <lineage>
        <taxon>Bacteria</taxon>
        <taxon>Bacillati</taxon>
        <taxon>Actinomycetota</taxon>
        <taxon>Actinomycetes</taxon>
        <taxon>Micrococcales</taxon>
        <taxon>Micrococcaceae</taxon>
        <taxon>Kocuria</taxon>
    </lineage>
</organism>
<evidence type="ECO:0000256" key="6">
    <source>
        <dbReference type="SAM" id="MobiDB-lite"/>
    </source>
</evidence>
<proteinExistence type="inferred from homology"/>
<dbReference type="Proteomes" id="UP000521379">
    <property type="component" value="Unassembled WGS sequence"/>
</dbReference>
<comment type="subunit">
    <text evidence="4">Part of the 50S ribosomal subunit. Contacts protein L32.</text>
</comment>
<dbReference type="Pfam" id="PF01196">
    <property type="entry name" value="Ribosomal_L17"/>
    <property type="match status" value="1"/>
</dbReference>
<dbReference type="GO" id="GO:0022625">
    <property type="term" value="C:cytosolic large ribosomal subunit"/>
    <property type="evidence" value="ECO:0007669"/>
    <property type="project" value="TreeGrafter"/>
</dbReference>
<gene>
    <name evidence="4 7" type="primary">rplQ</name>
    <name evidence="7" type="ORF">GTW58_06305</name>
</gene>
<dbReference type="PANTHER" id="PTHR14413:SF16">
    <property type="entry name" value="LARGE RIBOSOMAL SUBUNIT PROTEIN BL17M"/>
    <property type="match status" value="1"/>
</dbReference>
<keyword evidence="8" id="KW-1185">Reference proteome</keyword>
<evidence type="ECO:0000313" key="8">
    <source>
        <dbReference type="Proteomes" id="UP000521379"/>
    </source>
</evidence>
<protein>
    <recommendedName>
        <fullName evidence="4">Large ribosomal subunit protein bL17</fullName>
    </recommendedName>
</protein>
<feature type="region of interest" description="Disordered" evidence="6">
    <location>
        <begin position="137"/>
        <end position="216"/>
    </location>
</feature>
<dbReference type="PROSITE" id="PS01167">
    <property type="entry name" value="RIBOSOMAL_L17"/>
    <property type="match status" value="1"/>
</dbReference>
<comment type="caution">
    <text evidence="7">The sequence shown here is derived from an EMBL/GenBank/DDBJ whole genome shotgun (WGS) entry which is preliminary data.</text>
</comment>
<evidence type="ECO:0000256" key="5">
    <source>
        <dbReference type="RuleBase" id="RU000660"/>
    </source>
</evidence>
<keyword evidence="2 4" id="KW-0689">Ribosomal protein</keyword>
<dbReference type="NCBIfam" id="TIGR00059">
    <property type="entry name" value="L17"/>
    <property type="match status" value="1"/>
</dbReference>
<dbReference type="SUPFAM" id="SSF64263">
    <property type="entry name" value="Prokaryotic ribosomal protein L17"/>
    <property type="match status" value="1"/>
</dbReference>